<accession>A0ABX0L3U1</accession>
<proteinExistence type="predicted"/>
<comment type="caution">
    <text evidence="1">The sequence shown here is derived from an EMBL/GenBank/DDBJ whole genome shotgun (WGS) entry which is preliminary data.</text>
</comment>
<evidence type="ECO:0000313" key="1">
    <source>
        <dbReference type="EMBL" id="NHR06502.1"/>
    </source>
</evidence>
<reference evidence="1 2" key="1">
    <citation type="submission" date="2020-03" db="EMBL/GenBank/DDBJ databases">
        <title>Draft genome sequence of environmentally isolated cultures.</title>
        <authorList>
            <person name="Wilson H.S."/>
            <person name="De Leon M.E."/>
        </authorList>
    </citation>
    <scope>NUCLEOTIDE SEQUENCE [LARGE SCALE GENOMIC DNA]</scope>
    <source>
        <strain evidence="1 2">HSC-31F16</strain>
    </source>
</reference>
<dbReference type="RefSeq" id="WP_166452492.1">
    <property type="nucleotide sequence ID" value="NZ_JAAOMA010000020.1"/>
</dbReference>
<sequence length="69" mass="7597">MSALTNIFDWPKTTLLNVLDEATHAEGNQFDIVEIGLTDDRDFAIVVISGPHTKAIAQAVRDAQEDWDG</sequence>
<dbReference type="Proteomes" id="UP001515641">
    <property type="component" value="Unassembled WGS sequence"/>
</dbReference>
<keyword evidence="2" id="KW-1185">Reference proteome</keyword>
<organism evidence="1 2">
    <name type="scientific">Chromobacterium fluminis</name>
    <dbReference type="NCBI Taxonomy" id="3044269"/>
    <lineage>
        <taxon>Bacteria</taxon>
        <taxon>Pseudomonadati</taxon>
        <taxon>Pseudomonadota</taxon>
        <taxon>Betaproteobacteria</taxon>
        <taxon>Neisseriales</taxon>
        <taxon>Chromobacteriaceae</taxon>
        <taxon>Chromobacterium</taxon>
    </lineage>
</organism>
<name>A0ABX0L3U1_9NEIS</name>
<dbReference type="EMBL" id="JAAOMA010000020">
    <property type="protein sequence ID" value="NHR06502.1"/>
    <property type="molecule type" value="Genomic_DNA"/>
</dbReference>
<gene>
    <name evidence="1" type="ORF">HA052_15015</name>
</gene>
<evidence type="ECO:0000313" key="2">
    <source>
        <dbReference type="Proteomes" id="UP001515641"/>
    </source>
</evidence>
<protein>
    <submittedName>
        <fullName evidence="1">Uncharacterized protein</fullName>
    </submittedName>
</protein>